<dbReference type="InterPro" id="IPR056671">
    <property type="entry name" value="DUF7769"/>
</dbReference>
<sequence>MARWKLTTPFEPNYIVHLRFYHRVMPTESVGAHSGASCASHSPRKRNKHMTLDERRGVYEMLLGAAVNGDIPLGVLTKTAQRFGCHPRTISRLWRRAKLSVHGDGAGPPDTSIFGHCQWCPEDITFSAQEKYTKIQGQKLVCSTQCPSFDPC</sequence>
<dbReference type="AlphaFoldDB" id="W4G908"/>
<evidence type="ECO:0000313" key="2">
    <source>
        <dbReference type="EMBL" id="ETV75438.1"/>
    </source>
</evidence>
<dbReference type="PANTHER" id="PTHR33889">
    <property type="entry name" value="OS04G0681850 PROTEIN"/>
    <property type="match status" value="1"/>
</dbReference>
<protein>
    <recommendedName>
        <fullName evidence="1">DUF7769 domain-containing protein</fullName>
    </recommendedName>
</protein>
<dbReference type="GeneID" id="20812276"/>
<feature type="domain" description="DUF7769" evidence="1">
    <location>
        <begin position="50"/>
        <end position="100"/>
    </location>
</feature>
<dbReference type="VEuPathDB" id="FungiDB:H257_10280"/>
<dbReference type="PANTHER" id="PTHR33889:SF7">
    <property type="entry name" value="OS04G0681850 PROTEIN"/>
    <property type="match status" value="1"/>
</dbReference>
<dbReference type="Pfam" id="PF24964">
    <property type="entry name" value="DUF7769"/>
    <property type="match status" value="1"/>
</dbReference>
<organism evidence="2">
    <name type="scientific">Aphanomyces astaci</name>
    <name type="common">Crayfish plague agent</name>
    <dbReference type="NCBI Taxonomy" id="112090"/>
    <lineage>
        <taxon>Eukaryota</taxon>
        <taxon>Sar</taxon>
        <taxon>Stramenopiles</taxon>
        <taxon>Oomycota</taxon>
        <taxon>Saprolegniomycetes</taxon>
        <taxon>Saprolegniales</taxon>
        <taxon>Verrucalvaceae</taxon>
        <taxon>Aphanomyces</taxon>
    </lineage>
</organism>
<dbReference type="OrthoDB" id="1071209at2759"/>
<reference evidence="2" key="1">
    <citation type="submission" date="2013-12" db="EMBL/GenBank/DDBJ databases">
        <title>The Genome Sequence of Aphanomyces astaci APO3.</title>
        <authorList>
            <consortium name="The Broad Institute Genomics Platform"/>
            <person name="Russ C."/>
            <person name="Tyler B."/>
            <person name="van West P."/>
            <person name="Dieguez-Uribeondo J."/>
            <person name="Young S.K."/>
            <person name="Zeng Q."/>
            <person name="Gargeya S."/>
            <person name="Fitzgerald M."/>
            <person name="Abouelleil A."/>
            <person name="Alvarado L."/>
            <person name="Chapman S.B."/>
            <person name="Gainer-Dewar J."/>
            <person name="Goldberg J."/>
            <person name="Griggs A."/>
            <person name="Gujja S."/>
            <person name="Hansen M."/>
            <person name="Howarth C."/>
            <person name="Imamovic A."/>
            <person name="Ireland A."/>
            <person name="Larimer J."/>
            <person name="McCowan C."/>
            <person name="Murphy C."/>
            <person name="Pearson M."/>
            <person name="Poon T.W."/>
            <person name="Priest M."/>
            <person name="Roberts A."/>
            <person name="Saif S."/>
            <person name="Shea T."/>
            <person name="Sykes S."/>
            <person name="Wortman J."/>
            <person name="Nusbaum C."/>
            <person name="Birren B."/>
        </authorList>
    </citation>
    <scope>NUCLEOTIDE SEQUENCE [LARGE SCALE GENOMIC DNA]</scope>
    <source>
        <strain evidence="2">APO3</strain>
    </source>
</reference>
<gene>
    <name evidence="2" type="ORF">H257_10280</name>
</gene>
<dbReference type="RefSeq" id="XP_009835072.1">
    <property type="nucleotide sequence ID" value="XM_009836770.1"/>
</dbReference>
<accession>W4G908</accession>
<evidence type="ECO:0000259" key="1">
    <source>
        <dbReference type="Pfam" id="PF24964"/>
    </source>
</evidence>
<name>W4G908_APHAT</name>
<proteinExistence type="predicted"/>
<dbReference type="EMBL" id="KI913140">
    <property type="protein sequence ID" value="ETV75438.1"/>
    <property type="molecule type" value="Genomic_DNA"/>
</dbReference>